<dbReference type="InterPro" id="IPR002575">
    <property type="entry name" value="Aminoglycoside_PTrfase"/>
</dbReference>
<feature type="region of interest" description="Disordered" evidence="1">
    <location>
        <begin position="280"/>
        <end position="345"/>
    </location>
</feature>
<dbReference type="SUPFAM" id="SSF56112">
    <property type="entry name" value="Protein kinase-like (PK-like)"/>
    <property type="match status" value="1"/>
</dbReference>
<gene>
    <name evidence="3 5" type="ORF">BDZ99DRAFT_457579</name>
</gene>
<dbReference type="GeneID" id="54459608"/>
<dbReference type="PRINTS" id="PR00806">
    <property type="entry name" value="VINCULIN"/>
</dbReference>
<dbReference type="Gene3D" id="3.90.1200.10">
    <property type="match status" value="1"/>
</dbReference>
<reference evidence="5" key="2">
    <citation type="submission" date="2020-04" db="EMBL/GenBank/DDBJ databases">
        <authorList>
            <consortium name="NCBI Genome Project"/>
        </authorList>
    </citation>
    <scope>NUCLEOTIDE SEQUENCE</scope>
    <source>
        <strain evidence="5">CBS 304.34</strain>
    </source>
</reference>
<feature type="compositionally biased region" description="Pro residues" evidence="1">
    <location>
        <begin position="286"/>
        <end position="317"/>
    </location>
</feature>
<dbReference type="Pfam" id="PF01636">
    <property type="entry name" value="APH"/>
    <property type="match status" value="1"/>
</dbReference>
<feature type="domain" description="Aminoglycoside phosphotransferase" evidence="2">
    <location>
        <begin position="52"/>
        <end position="240"/>
    </location>
</feature>
<reference evidence="3 5" key="1">
    <citation type="journal article" date="2020" name="Stud. Mycol.">
        <title>101 Dothideomycetes genomes: a test case for predicting lifestyles and emergence of pathogens.</title>
        <authorList>
            <person name="Haridas S."/>
            <person name="Albert R."/>
            <person name="Binder M."/>
            <person name="Bloem J."/>
            <person name="Labutti K."/>
            <person name="Salamov A."/>
            <person name="Andreopoulos B."/>
            <person name="Baker S."/>
            <person name="Barry K."/>
            <person name="Bills G."/>
            <person name="Bluhm B."/>
            <person name="Cannon C."/>
            <person name="Castanera R."/>
            <person name="Culley D."/>
            <person name="Daum C."/>
            <person name="Ezra D."/>
            <person name="Gonzalez J."/>
            <person name="Henrissat B."/>
            <person name="Kuo A."/>
            <person name="Liang C."/>
            <person name="Lipzen A."/>
            <person name="Lutzoni F."/>
            <person name="Magnuson J."/>
            <person name="Mondo S."/>
            <person name="Nolan M."/>
            <person name="Ohm R."/>
            <person name="Pangilinan J."/>
            <person name="Park H.-J."/>
            <person name="Ramirez L."/>
            <person name="Alfaro M."/>
            <person name="Sun H."/>
            <person name="Tritt A."/>
            <person name="Yoshinaga Y."/>
            <person name="Zwiers L.-H."/>
            <person name="Turgeon B."/>
            <person name="Goodwin S."/>
            <person name="Spatafora J."/>
            <person name="Crous P."/>
            <person name="Grigoriev I."/>
        </authorList>
    </citation>
    <scope>NUCLEOTIDE SEQUENCE</scope>
    <source>
        <strain evidence="3 5">CBS 304.34</strain>
    </source>
</reference>
<dbReference type="RefSeq" id="XP_033582558.1">
    <property type="nucleotide sequence ID" value="XM_033718715.1"/>
</dbReference>
<name>A0A6A6Z5M2_9PEZI</name>
<proteinExistence type="predicted"/>
<dbReference type="PANTHER" id="PTHR21310">
    <property type="entry name" value="AMINOGLYCOSIDE PHOSPHOTRANSFERASE-RELATED-RELATED"/>
    <property type="match status" value="1"/>
</dbReference>
<evidence type="ECO:0000313" key="5">
    <source>
        <dbReference type="RefSeq" id="XP_033582558.1"/>
    </source>
</evidence>
<feature type="compositionally biased region" description="Pro residues" evidence="1">
    <location>
        <begin position="326"/>
        <end position="336"/>
    </location>
</feature>
<accession>A0A6A6Z5M2</accession>
<keyword evidence="4" id="KW-1185">Reference proteome</keyword>
<evidence type="ECO:0000313" key="4">
    <source>
        <dbReference type="Proteomes" id="UP000504636"/>
    </source>
</evidence>
<evidence type="ECO:0000313" key="3">
    <source>
        <dbReference type="EMBL" id="KAF2815594.1"/>
    </source>
</evidence>
<dbReference type="InterPro" id="IPR011009">
    <property type="entry name" value="Kinase-like_dom_sf"/>
</dbReference>
<organism evidence="3">
    <name type="scientific">Mytilinidion resinicola</name>
    <dbReference type="NCBI Taxonomy" id="574789"/>
    <lineage>
        <taxon>Eukaryota</taxon>
        <taxon>Fungi</taxon>
        <taxon>Dikarya</taxon>
        <taxon>Ascomycota</taxon>
        <taxon>Pezizomycotina</taxon>
        <taxon>Dothideomycetes</taxon>
        <taxon>Pleosporomycetidae</taxon>
        <taxon>Mytilinidiales</taxon>
        <taxon>Mytilinidiaceae</taxon>
        <taxon>Mytilinidion</taxon>
    </lineage>
</organism>
<dbReference type="EMBL" id="MU003693">
    <property type="protein sequence ID" value="KAF2815594.1"/>
    <property type="molecule type" value="Genomic_DNA"/>
</dbReference>
<dbReference type="Proteomes" id="UP000504636">
    <property type="component" value="Unplaced"/>
</dbReference>
<dbReference type="InterPro" id="IPR051678">
    <property type="entry name" value="AGP_Transferase"/>
</dbReference>
<dbReference type="PANTHER" id="PTHR21310:SF39">
    <property type="entry name" value="AMINOGLYCOSIDE PHOSPHOTRANSFERASE DOMAIN-CONTAINING PROTEIN"/>
    <property type="match status" value="1"/>
</dbReference>
<evidence type="ECO:0000259" key="2">
    <source>
        <dbReference type="Pfam" id="PF01636"/>
    </source>
</evidence>
<reference evidence="5" key="3">
    <citation type="submission" date="2025-04" db="UniProtKB">
        <authorList>
            <consortium name="RefSeq"/>
        </authorList>
    </citation>
    <scope>IDENTIFICATION</scope>
    <source>
        <strain evidence="5">CBS 304.34</strain>
    </source>
</reference>
<evidence type="ECO:0000256" key="1">
    <source>
        <dbReference type="SAM" id="MobiDB-lite"/>
    </source>
</evidence>
<protein>
    <recommendedName>
        <fullName evidence="2">Aminoglycoside phosphotransferase domain-containing protein</fullName>
    </recommendedName>
</protein>
<dbReference type="AlphaFoldDB" id="A0A6A6Z5M2"/>
<sequence length="345" mass="38343">MSWNISAASEEWLKDFVSRMKSQNGVLDGPIGGGSVVQLSDNMVVKYGLGVTAQEAATQDFAYQHANHSIVRIPRVYRFFVDKSTGLPYGYLFMEYLRGWGLDHLDLNIHTDIIPRVASIISHLGSISSNSQASPGPVGGGKPQGYLWSDYGTCTIFRSIEDMNTWLNKRLALHGKSIDLTSQRLVFCHLDLCRRNMIMLRDRSIGLIDFGHAGFFPRFFEIVSLEYLNPYDPNYTGPLRAAATQQLHLNEEEKGLIELMHRVVSVNLRFIHFSGEEYAHTHSPPEVIPPPNAKPPTPPRPPTPSSSRPPPPPPPPPKSDRQPPTSITPPPPPPAQPRSSIGQRA</sequence>
<dbReference type="OrthoDB" id="3250044at2759"/>